<keyword evidence="2" id="KW-1185">Reference proteome</keyword>
<evidence type="ECO:0000313" key="2">
    <source>
        <dbReference type="Proteomes" id="UP000886523"/>
    </source>
</evidence>
<proteinExistence type="predicted"/>
<accession>A0A9P6DUD9</accession>
<comment type="caution">
    <text evidence="1">The sequence shown here is derived from an EMBL/GenBank/DDBJ whole genome shotgun (WGS) entry which is preliminary data.</text>
</comment>
<evidence type="ECO:0000313" key="1">
    <source>
        <dbReference type="EMBL" id="KAF9510505.1"/>
    </source>
</evidence>
<name>A0A9P6DUD9_9AGAM</name>
<dbReference type="OrthoDB" id="3265684at2759"/>
<dbReference type="EMBL" id="MU129015">
    <property type="protein sequence ID" value="KAF9510505.1"/>
    <property type="molecule type" value="Genomic_DNA"/>
</dbReference>
<dbReference type="Proteomes" id="UP000886523">
    <property type="component" value="Unassembled WGS sequence"/>
</dbReference>
<sequence length="152" mass="17119">MSPRKYKHDDITADYNLLLDDVLASTSQADTAFGLNYDTTYSASERRGWAIDEVPETKGFHPSHCLTLLLENYSKNFDRSSEAVCRTAIDFILNECLTSMKANPASHGQTTREHSTAPPHPLRNIKAFGESFFLPYDHFHGPFPITILLLGR</sequence>
<protein>
    <submittedName>
        <fullName evidence="1">Uncharacterized protein</fullName>
    </submittedName>
</protein>
<reference evidence="1" key="1">
    <citation type="journal article" date="2020" name="Nat. Commun.">
        <title>Large-scale genome sequencing of mycorrhizal fungi provides insights into the early evolution of symbiotic traits.</title>
        <authorList>
            <person name="Miyauchi S."/>
            <person name="Kiss E."/>
            <person name="Kuo A."/>
            <person name="Drula E."/>
            <person name="Kohler A."/>
            <person name="Sanchez-Garcia M."/>
            <person name="Morin E."/>
            <person name="Andreopoulos B."/>
            <person name="Barry K.W."/>
            <person name="Bonito G."/>
            <person name="Buee M."/>
            <person name="Carver A."/>
            <person name="Chen C."/>
            <person name="Cichocki N."/>
            <person name="Clum A."/>
            <person name="Culley D."/>
            <person name="Crous P.W."/>
            <person name="Fauchery L."/>
            <person name="Girlanda M."/>
            <person name="Hayes R.D."/>
            <person name="Keri Z."/>
            <person name="LaButti K."/>
            <person name="Lipzen A."/>
            <person name="Lombard V."/>
            <person name="Magnuson J."/>
            <person name="Maillard F."/>
            <person name="Murat C."/>
            <person name="Nolan M."/>
            <person name="Ohm R.A."/>
            <person name="Pangilinan J."/>
            <person name="Pereira M.F."/>
            <person name="Perotto S."/>
            <person name="Peter M."/>
            <person name="Pfister S."/>
            <person name="Riley R."/>
            <person name="Sitrit Y."/>
            <person name="Stielow J.B."/>
            <person name="Szollosi G."/>
            <person name="Zifcakova L."/>
            <person name="Stursova M."/>
            <person name="Spatafora J.W."/>
            <person name="Tedersoo L."/>
            <person name="Vaario L.M."/>
            <person name="Yamada A."/>
            <person name="Yan M."/>
            <person name="Wang P."/>
            <person name="Xu J."/>
            <person name="Bruns T."/>
            <person name="Baldrian P."/>
            <person name="Vilgalys R."/>
            <person name="Dunand C."/>
            <person name="Henrissat B."/>
            <person name="Grigoriev I.V."/>
            <person name="Hibbett D."/>
            <person name="Nagy L.G."/>
            <person name="Martin F.M."/>
        </authorList>
    </citation>
    <scope>NUCLEOTIDE SEQUENCE</scope>
    <source>
        <strain evidence="1">UP504</strain>
    </source>
</reference>
<organism evidence="1 2">
    <name type="scientific">Hydnum rufescens UP504</name>
    <dbReference type="NCBI Taxonomy" id="1448309"/>
    <lineage>
        <taxon>Eukaryota</taxon>
        <taxon>Fungi</taxon>
        <taxon>Dikarya</taxon>
        <taxon>Basidiomycota</taxon>
        <taxon>Agaricomycotina</taxon>
        <taxon>Agaricomycetes</taxon>
        <taxon>Cantharellales</taxon>
        <taxon>Hydnaceae</taxon>
        <taxon>Hydnum</taxon>
    </lineage>
</organism>
<dbReference type="AlphaFoldDB" id="A0A9P6DUD9"/>
<gene>
    <name evidence="1" type="ORF">BS47DRAFT_1364501</name>
</gene>